<evidence type="ECO:0000256" key="2">
    <source>
        <dbReference type="ARBA" id="ARBA00022519"/>
    </source>
</evidence>
<comment type="subcellular location">
    <subcellularLocation>
        <location evidence="1">Cell inner membrane</location>
        <topology evidence="1">Multi-pass membrane protein</topology>
    </subcellularLocation>
</comment>
<dbReference type="PANTHER" id="PTHR32089">
    <property type="entry name" value="METHYL-ACCEPTING CHEMOTAXIS PROTEIN MCPB"/>
    <property type="match status" value="1"/>
</dbReference>
<comment type="similarity">
    <text evidence="4">Belongs to the methyl-accepting chemotaxis (MCP) protein family.</text>
</comment>
<keyword evidence="7" id="KW-0472">Membrane</keyword>
<dbReference type="PROSITE" id="PS50192">
    <property type="entry name" value="T_SNARE"/>
    <property type="match status" value="1"/>
</dbReference>
<feature type="domain" description="HAMP" evidence="10">
    <location>
        <begin position="341"/>
        <end position="393"/>
    </location>
</feature>
<dbReference type="PROSITE" id="PS50111">
    <property type="entry name" value="CHEMOTAXIS_TRANSDUC_2"/>
    <property type="match status" value="1"/>
</dbReference>
<protein>
    <submittedName>
        <fullName evidence="11">Methyl-accepting chemotaxis protein</fullName>
    </submittedName>
</protein>
<dbReference type="CDD" id="cd06225">
    <property type="entry name" value="HAMP"/>
    <property type="match status" value="1"/>
</dbReference>
<dbReference type="Proteomes" id="UP001056291">
    <property type="component" value="Chromosome"/>
</dbReference>
<dbReference type="Pfam" id="PF00015">
    <property type="entry name" value="MCPsignal"/>
    <property type="match status" value="1"/>
</dbReference>
<feature type="transmembrane region" description="Helical" evidence="7">
    <location>
        <begin position="318"/>
        <end position="339"/>
    </location>
</feature>
<feature type="domain" description="T-SNARE coiled-coil homology" evidence="9">
    <location>
        <begin position="628"/>
        <end position="677"/>
    </location>
</feature>
<evidence type="ECO:0000256" key="3">
    <source>
        <dbReference type="ARBA" id="ARBA00023224"/>
    </source>
</evidence>
<evidence type="ECO:0000256" key="7">
    <source>
        <dbReference type="SAM" id="Phobius"/>
    </source>
</evidence>
<proteinExistence type="inferred from homology"/>
<dbReference type="InterPro" id="IPR000727">
    <property type="entry name" value="T_SNARE_dom"/>
</dbReference>
<reference evidence="11" key="1">
    <citation type="submission" date="2022-06" db="EMBL/GenBank/DDBJ databases">
        <title>Sneathiella actinostolidae sp. nov., isolated from a sea anemonein the Western Pacific Ocean.</title>
        <authorList>
            <person name="Wei M.J."/>
        </authorList>
    </citation>
    <scope>NUCLEOTIDE SEQUENCE</scope>
    <source>
        <strain evidence="11">PHK-P5</strain>
    </source>
</reference>
<organism evidence="11 12">
    <name type="scientific">Sneathiella marina</name>
    <dbReference type="NCBI Taxonomy" id="2950108"/>
    <lineage>
        <taxon>Bacteria</taxon>
        <taxon>Pseudomonadati</taxon>
        <taxon>Pseudomonadota</taxon>
        <taxon>Alphaproteobacteria</taxon>
        <taxon>Sneathiellales</taxon>
        <taxon>Sneathiellaceae</taxon>
        <taxon>Sneathiella</taxon>
    </lineage>
</organism>
<keyword evidence="7" id="KW-0812">Transmembrane</keyword>
<sequence length="719" mass="76682">MTTQKVPSISLALKLANETTLLAAAAPQLSNSVSDSERSQNYKSISTAVQQAVDRLGSLNDFMAGDPALEKIDGSLQKLSPLFARLNEEVEKRISLSLLRTDVADRLGAVGDVLDTSLSSLLVPLRIRAIENADAWNELLDTSVDTALSGTRPRYNTDELSSAGLEILKFQENVYSFESNGYLMISLLAEGLQAEDVKSVAKLEEDFLSSIATMSSPLAELENSTSNEQTEILNQIFNELLEIGVTGKKVDGKVTTENIFSIRTKELEAAATAQQVVMGARFLAAGLTQNVNAFVEEVEASVSNAAEQNVGLANDTKMTLLVCALIGVLAAIAIGWFYIRGNIVRRLMLLVGSAQRLSEGDLASSIYRDGNDEIARMGYALVGFRDTARDAEEARREAEDQRQKREEEKIKREEEQRIAEDKARQEKEQNLAELEATKQSEKNQLADDFEGSVKHLVEKFAAATSEMTVMSQSMSEAAAGTSQRAATVASASDMASSSVNSVAAATEELSSSINEISRQVNQASSIANEAVSEAERTNVMVNSLNEAASRIGDVVGLINDIAGQTNLLALNATIEAARAGDAGKGFAVVASEVKNLATQTARATEEISEQIKAVQEETGNAVGAIGGITSTISSINEIATTISAAVEEQGSATGEISRSVQQAAQGSQEVSQNITSVNEAAASTGNTATQVKEVSDQLAQEVSSLDKEVERFLAQVRAS</sequence>
<dbReference type="InterPro" id="IPR038188">
    <property type="entry name" value="TorS_sensor_sf"/>
</dbReference>
<gene>
    <name evidence="11" type="ORF">NBZ79_02555</name>
</gene>
<dbReference type="RefSeq" id="WP_251935163.1">
    <property type="nucleotide sequence ID" value="NZ_CP098747.1"/>
</dbReference>
<feature type="region of interest" description="Disordered" evidence="6">
    <location>
        <begin position="392"/>
        <end position="429"/>
    </location>
</feature>
<evidence type="ECO:0000259" key="8">
    <source>
        <dbReference type="PROSITE" id="PS50111"/>
    </source>
</evidence>
<keyword evidence="7" id="KW-1133">Transmembrane helix</keyword>
<dbReference type="EMBL" id="CP098747">
    <property type="protein sequence ID" value="USG61854.1"/>
    <property type="molecule type" value="Genomic_DNA"/>
</dbReference>
<name>A0ABY4W4M1_9PROT</name>
<dbReference type="SMART" id="SM00304">
    <property type="entry name" value="HAMP"/>
    <property type="match status" value="1"/>
</dbReference>
<dbReference type="InterPro" id="IPR003660">
    <property type="entry name" value="HAMP_dom"/>
</dbReference>
<dbReference type="PROSITE" id="PS50885">
    <property type="entry name" value="HAMP"/>
    <property type="match status" value="1"/>
</dbReference>
<dbReference type="Pfam" id="PF21689">
    <property type="entry name" value="TorS_sensor_domain"/>
    <property type="match status" value="1"/>
</dbReference>
<evidence type="ECO:0000313" key="12">
    <source>
        <dbReference type="Proteomes" id="UP001056291"/>
    </source>
</evidence>
<evidence type="ECO:0000313" key="11">
    <source>
        <dbReference type="EMBL" id="USG61854.1"/>
    </source>
</evidence>
<evidence type="ECO:0000259" key="9">
    <source>
        <dbReference type="PROSITE" id="PS50192"/>
    </source>
</evidence>
<keyword evidence="3 5" id="KW-0807">Transducer</keyword>
<accession>A0ABY4W4M1</accession>
<evidence type="ECO:0000256" key="4">
    <source>
        <dbReference type="ARBA" id="ARBA00029447"/>
    </source>
</evidence>
<dbReference type="Gene3D" id="1.20.58.920">
    <property type="match status" value="1"/>
</dbReference>
<feature type="domain" description="Methyl-accepting transducer" evidence="8">
    <location>
        <begin position="463"/>
        <end position="688"/>
    </location>
</feature>
<evidence type="ECO:0000259" key="10">
    <source>
        <dbReference type="PROSITE" id="PS50885"/>
    </source>
</evidence>
<keyword evidence="2" id="KW-0997">Cell inner membrane</keyword>
<dbReference type="SMART" id="SM00283">
    <property type="entry name" value="MA"/>
    <property type="match status" value="1"/>
</dbReference>
<evidence type="ECO:0000256" key="5">
    <source>
        <dbReference type="PROSITE-ProRule" id="PRU00284"/>
    </source>
</evidence>
<dbReference type="Gene3D" id="6.10.340.10">
    <property type="match status" value="1"/>
</dbReference>
<evidence type="ECO:0000256" key="1">
    <source>
        <dbReference type="ARBA" id="ARBA00004429"/>
    </source>
</evidence>
<keyword evidence="12" id="KW-1185">Reference proteome</keyword>
<evidence type="ECO:0000256" key="6">
    <source>
        <dbReference type="SAM" id="MobiDB-lite"/>
    </source>
</evidence>
<dbReference type="SUPFAM" id="SSF58104">
    <property type="entry name" value="Methyl-accepting chemotaxis protein (MCP) signaling domain"/>
    <property type="match status" value="1"/>
</dbReference>
<dbReference type="Gene3D" id="1.10.287.950">
    <property type="entry name" value="Methyl-accepting chemotaxis protein"/>
    <property type="match status" value="1"/>
</dbReference>
<keyword evidence="2" id="KW-1003">Cell membrane</keyword>
<dbReference type="InterPro" id="IPR004089">
    <property type="entry name" value="MCPsignal_dom"/>
</dbReference>
<dbReference type="PANTHER" id="PTHR32089:SF112">
    <property type="entry name" value="LYSOZYME-LIKE PROTEIN-RELATED"/>
    <property type="match status" value="1"/>
</dbReference>